<dbReference type="SUPFAM" id="SSF54001">
    <property type="entry name" value="Cysteine proteinases"/>
    <property type="match status" value="1"/>
</dbReference>
<organism evidence="3 4">
    <name type="scientific">Chrysochromulina tobinii</name>
    <dbReference type="NCBI Taxonomy" id="1460289"/>
    <lineage>
        <taxon>Eukaryota</taxon>
        <taxon>Haptista</taxon>
        <taxon>Haptophyta</taxon>
        <taxon>Prymnesiophyceae</taxon>
        <taxon>Prymnesiales</taxon>
        <taxon>Chrysochromulinaceae</taxon>
        <taxon>Chrysochromulina</taxon>
    </lineage>
</organism>
<dbReference type="AlphaFoldDB" id="A0A0M0LP44"/>
<dbReference type="PANTHER" id="PTHR24006">
    <property type="entry name" value="UBIQUITIN CARBOXYL-TERMINAL HYDROLASE"/>
    <property type="match status" value="1"/>
</dbReference>
<dbReference type="EMBL" id="JWZX01000505">
    <property type="protein sequence ID" value="KOO52781.1"/>
    <property type="molecule type" value="Genomic_DNA"/>
</dbReference>
<dbReference type="GO" id="GO:0005634">
    <property type="term" value="C:nucleus"/>
    <property type="evidence" value="ECO:0007669"/>
    <property type="project" value="TreeGrafter"/>
</dbReference>
<dbReference type="InterPro" id="IPR018200">
    <property type="entry name" value="USP_CS"/>
</dbReference>
<sequence length="273" mass="29298">MRGDDQYVCDKCTGKHDAERGVRLQSMPPILIIHLKRFAVQLVKTPRTRRITSSSLVKLNTAVRFEMSLDMRSYVEPLEMATRADAAASDGTHAAAAASGGTVPAKNEPPRVHVHSAESSAPAMASSGAQTSSAGAAASAPAVEEETRPSTLLYDLYAVLLHAGTLEKGHYFALIRDMPSDSWSLFDDDRVRKLSEDQLKREMRRAYGGAGSVSAYMLLYRERPLPEGEAPAARPVTPPPKRRPKSGAASPLSPRATLSGIVMSPASRPSSGC</sequence>
<dbReference type="PROSITE" id="PS50235">
    <property type="entry name" value="USP_3"/>
    <property type="match status" value="1"/>
</dbReference>
<evidence type="ECO:0000256" key="1">
    <source>
        <dbReference type="SAM" id="MobiDB-lite"/>
    </source>
</evidence>
<dbReference type="Proteomes" id="UP000037460">
    <property type="component" value="Unassembled WGS sequence"/>
</dbReference>
<evidence type="ECO:0000313" key="3">
    <source>
        <dbReference type="EMBL" id="KOO52781.1"/>
    </source>
</evidence>
<dbReference type="GO" id="GO:0004843">
    <property type="term" value="F:cysteine-type deubiquitinase activity"/>
    <property type="evidence" value="ECO:0007669"/>
    <property type="project" value="InterPro"/>
</dbReference>
<proteinExistence type="predicted"/>
<feature type="region of interest" description="Disordered" evidence="1">
    <location>
        <begin position="227"/>
        <end position="273"/>
    </location>
</feature>
<feature type="region of interest" description="Disordered" evidence="1">
    <location>
        <begin position="86"/>
        <end position="143"/>
    </location>
</feature>
<evidence type="ECO:0000259" key="2">
    <source>
        <dbReference type="PROSITE" id="PS50235"/>
    </source>
</evidence>
<feature type="compositionally biased region" description="Low complexity" evidence="1">
    <location>
        <begin position="117"/>
        <end position="142"/>
    </location>
</feature>
<keyword evidence="3" id="KW-0378">Hydrolase</keyword>
<name>A0A0M0LP44_9EUKA</name>
<dbReference type="Gene3D" id="3.90.70.10">
    <property type="entry name" value="Cysteine proteinases"/>
    <property type="match status" value="1"/>
</dbReference>
<comment type="caution">
    <text evidence="3">The sequence shown here is derived from an EMBL/GenBank/DDBJ whole genome shotgun (WGS) entry which is preliminary data.</text>
</comment>
<reference evidence="4" key="1">
    <citation type="journal article" date="2015" name="PLoS Genet.">
        <title>Genome Sequence and Transcriptome Analyses of Chrysochromulina tobin: Metabolic Tools for Enhanced Algal Fitness in the Prominent Order Prymnesiales (Haptophyceae).</title>
        <authorList>
            <person name="Hovde B.T."/>
            <person name="Deodato C.R."/>
            <person name="Hunsperger H.M."/>
            <person name="Ryken S.A."/>
            <person name="Yost W."/>
            <person name="Jha R.K."/>
            <person name="Patterson J."/>
            <person name="Monnat R.J. Jr."/>
            <person name="Barlow S.B."/>
            <person name="Starkenburg S.R."/>
            <person name="Cattolico R.A."/>
        </authorList>
    </citation>
    <scope>NUCLEOTIDE SEQUENCE</scope>
    <source>
        <strain evidence="4">CCMP291</strain>
    </source>
</reference>
<evidence type="ECO:0000313" key="4">
    <source>
        <dbReference type="Proteomes" id="UP000037460"/>
    </source>
</evidence>
<dbReference type="InterPro" id="IPR028889">
    <property type="entry name" value="USP"/>
</dbReference>
<protein>
    <submittedName>
        <fullName evidence="3">Ubiquitin carboxyl-terminal hydrolase 47</fullName>
    </submittedName>
</protein>
<keyword evidence="4" id="KW-1185">Reference proteome</keyword>
<dbReference type="Pfam" id="PF00443">
    <property type="entry name" value="UCH"/>
    <property type="match status" value="1"/>
</dbReference>
<dbReference type="GO" id="GO:0005829">
    <property type="term" value="C:cytosol"/>
    <property type="evidence" value="ECO:0007669"/>
    <property type="project" value="TreeGrafter"/>
</dbReference>
<dbReference type="InterPro" id="IPR038765">
    <property type="entry name" value="Papain-like_cys_pep_sf"/>
</dbReference>
<dbReference type="InterPro" id="IPR050164">
    <property type="entry name" value="Peptidase_C19"/>
</dbReference>
<accession>A0A0M0LP44</accession>
<gene>
    <name evidence="3" type="ORF">Ctob_011650</name>
</gene>
<feature type="compositionally biased region" description="Low complexity" evidence="1">
    <location>
        <begin position="86"/>
        <end position="102"/>
    </location>
</feature>
<dbReference type="GO" id="GO:0016579">
    <property type="term" value="P:protein deubiquitination"/>
    <property type="evidence" value="ECO:0007669"/>
    <property type="project" value="InterPro"/>
</dbReference>
<dbReference type="InterPro" id="IPR001394">
    <property type="entry name" value="Peptidase_C19_UCH"/>
</dbReference>
<dbReference type="PROSITE" id="PS00973">
    <property type="entry name" value="USP_2"/>
    <property type="match status" value="1"/>
</dbReference>
<dbReference type="OrthoDB" id="265306at2759"/>
<feature type="domain" description="USP" evidence="2">
    <location>
        <begin position="1"/>
        <end position="223"/>
    </location>
</feature>